<comment type="caution">
    <text evidence="1">The sequence shown here is derived from an EMBL/GenBank/DDBJ whole genome shotgun (WGS) entry which is preliminary data.</text>
</comment>
<dbReference type="InterPro" id="IPR036890">
    <property type="entry name" value="HATPase_C_sf"/>
</dbReference>
<evidence type="ECO:0000313" key="2">
    <source>
        <dbReference type="Proteomes" id="UP000530186"/>
    </source>
</evidence>
<reference evidence="1 2" key="1">
    <citation type="submission" date="2020-07" db="EMBL/GenBank/DDBJ databases">
        <authorList>
            <person name="Hilgarth M."/>
            <person name="Werum V."/>
            <person name="Vogel R.F."/>
        </authorList>
    </citation>
    <scope>NUCLEOTIDE SEQUENCE [LARGE SCALE GENOMIC DNA]</scope>
    <source>
        <strain evidence="1 2">DSM 28961</strain>
    </source>
</reference>
<keyword evidence="2" id="KW-1185">Reference proteome</keyword>
<dbReference type="EMBL" id="JACBNY010000003">
    <property type="protein sequence ID" value="MBA0016054.1"/>
    <property type="molecule type" value="Genomic_DNA"/>
</dbReference>
<dbReference type="Pfam" id="PF13589">
    <property type="entry name" value="HATPase_c_3"/>
    <property type="match status" value="1"/>
</dbReference>
<keyword evidence="1" id="KW-0067">ATP-binding</keyword>
<keyword evidence="1" id="KW-0547">Nucleotide-binding</keyword>
<dbReference type="GeneID" id="303194407"/>
<dbReference type="GO" id="GO:0005524">
    <property type="term" value="F:ATP binding"/>
    <property type="evidence" value="ECO:0007669"/>
    <property type="project" value="UniProtKB-KW"/>
</dbReference>
<sequence>MTIQNSLEMTFMPSTIQALGANLYATVPPIIAELVANSYDAMATEVLIDLIDNEKSKKITVADNGMGMTFEDINTKFLRIGRNRRHEVTPEYLDTDLSLRERISRRKVIGKKGLGKLSFFGIAKEITVSTKCKGLLNEFTLKLDDILREDNENEVTSNYKPKIISQNVATVEQAGTKITLGDIKRVSDFDSKKLANSLSKIFIFDSDFVVRIAHNGQDLVEVTNEMKYSGVDKEFIWNIPDDILVEDNDDMKKRVSGEVFTAFKPIPKGNQMSGITLFSRTKLVNEPEYFTESTSSHFFTYVTGILSIDYIDELEEEVINTNRQQLNWHDPELEKLRNYLQNVMKYIEKDWRNKRKEAQKTALKKKTEIDIDHWTGTMKDEVRDIISPLITSFEKLSDFPEKIDDASTDLKILHKLIPEYPDYHWRHLHEKLKDVTYDYYKEGNYFTDVCEGVKKYLNELQRKSISELSDRALIENIWSLQTPKLSVVDKYVRENPDIFSSDTIINITQGHRMLVVSIWQAFRCPLSHQMFQDLSKSGLYTDGDCLYALGILPHLFRRLDNSELVNF</sequence>
<dbReference type="Proteomes" id="UP000530186">
    <property type="component" value="Unassembled WGS sequence"/>
</dbReference>
<name>A0A7V8MZQ4_9LACT</name>
<evidence type="ECO:0000313" key="1">
    <source>
        <dbReference type="EMBL" id="MBA0016054.1"/>
    </source>
</evidence>
<dbReference type="InterPro" id="IPR020575">
    <property type="entry name" value="Hsp90_N"/>
</dbReference>
<accession>A0A7V8MZQ4</accession>
<proteinExistence type="predicted"/>
<dbReference type="SUPFAM" id="SSF55874">
    <property type="entry name" value="ATPase domain of HSP90 chaperone/DNA topoisomerase II/histidine kinase"/>
    <property type="match status" value="1"/>
</dbReference>
<dbReference type="Gene3D" id="3.30.565.10">
    <property type="entry name" value="Histidine kinase-like ATPase, C-terminal domain"/>
    <property type="match status" value="1"/>
</dbReference>
<protein>
    <submittedName>
        <fullName evidence="1">ATP-binding protein</fullName>
    </submittedName>
</protein>
<gene>
    <name evidence="1" type="ORF">HZR21_02655</name>
</gene>
<dbReference type="RefSeq" id="WP_180746161.1">
    <property type="nucleotide sequence ID" value="NZ_CBCRWQ010000003.1"/>
</dbReference>
<dbReference type="PRINTS" id="PR00775">
    <property type="entry name" value="HEATSHOCK90"/>
</dbReference>
<organism evidence="1 2">
    <name type="scientific">Pseudolactococcus laudensis</name>
    <dbReference type="NCBI Taxonomy" id="1494461"/>
    <lineage>
        <taxon>Bacteria</taxon>
        <taxon>Bacillati</taxon>
        <taxon>Bacillota</taxon>
        <taxon>Bacilli</taxon>
        <taxon>Lactobacillales</taxon>
        <taxon>Streptococcaceae</taxon>
        <taxon>Pseudolactococcus</taxon>
    </lineage>
</organism>
<dbReference type="AlphaFoldDB" id="A0A7V8MZQ4"/>